<evidence type="ECO:0000259" key="5">
    <source>
        <dbReference type="PROSITE" id="PS51349"/>
    </source>
</evidence>
<dbReference type="STRING" id="49012.A0A0F7S2F4"/>
<dbReference type="Gene3D" id="3.20.20.70">
    <property type="entry name" value="Aldolase class I"/>
    <property type="match status" value="1"/>
</dbReference>
<feature type="domain" description="FMN hydroxy acid dehydrogenase" evidence="5">
    <location>
        <begin position="580"/>
        <end position="974"/>
    </location>
</feature>
<dbReference type="InterPro" id="IPR037396">
    <property type="entry name" value="FMN_HAD"/>
</dbReference>
<dbReference type="GO" id="GO:0005634">
    <property type="term" value="C:nucleus"/>
    <property type="evidence" value="ECO:0007669"/>
    <property type="project" value="InterPro"/>
</dbReference>
<feature type="region of interest" description="Disordered" evidence="4">
    <location>
        <begin position="157"/>
        <end position="183"/>
    </location>
</feature>
<evidence type="ECO:0000256" key="3">
    <source>
        <dbReference type="SAM" id="Coils"/>
    </source>
</evidence>
<evidence type="ECO:0000313" key="7">
    <source>
        <dbReference type="Proteomes" id="UP000242770"/>
    </source>
</evidence>
<dbReference type="InterPro" id="IPR009349">
    <property type="entry name" value="TRIP4/RQT4_C2HC5_Znf"/>
</dbReference>
<keyword evidence="2" id="KW-0560">Oxidoreductase</keyword>
<dbReference type="PANTHER" id="PTHR10578">
    <property type="entry name" value="S -2-HYDROXY-ACID OXIDASE-RELATED"/>
    <property type="match status" value="1"/>
</dbReference>
<dbReference type="GO" id="GO:0016491">
    <property type="term" value="F:oxidoreductase activity"/>
    <property type="evidence" value="ECO:0007669"/>
    <property type="project" value="UniProtKB-KW"/>
</dbReference>
<protein>
    <recommendedName>
        <fullName evidence="5">FMN hydroxy acid dehydrogenase domain-containing protein</fullName>
    </recommendedName>
</protein>
<dbReference type="InterPro" id="IPR000262">
    <property type="entry name" value="FMN-dep_DH"/>
</dbReference>
<dbReference type="SUPFAM" id="SSF51395">
    <property type="entry name" value="FMN-linked oxidoreductases"/>
    <property type="match status" value="1"/>
</dbReference>
<dbReference type="InterPro" id="IPR013785">
    <property type="entry name" value="Aldolase_TIM"/>
</dbReference>
<feature type="compositionally biased region" description="Low complexity" evidence="4">
    <location>
        <begin position="165"/>
        <end position="174"/>
    </location>
</feature>
<evidence type="ECO:0000256" key="4">
    <source>
        <dbReference type="SAM" id="MobiDB-lite"/>
    </source>
</evidence>
<dbReference type="EMBL" id="CCFA01001234">
    <property type="protein sequence ID" value="CDW97102.1"/>
    <property type="molecule type" value="Genomic_DNA"/>
</dbReference>
<dbReference type="PANTHER" id="PTHR10578:SF75">
    <property type="entry name" value="L-LACTATE DEHYDROGENASE (AFU_ORTHOLOGUE AFUA_4G07050)"/>
    <property type="match status" value="1"/>
</dbReference>
<gene>
    <name evidence="6" type="primary">SSCI23690.1</name>
</gene>
<evidence type="ECO:0000313" key="6">
    <source>
        <dbReference type="EMBL" id="CDW97102.1"/>
    </source>
</evidence>
<name>A0A0F7S2F4_9BASI</name>
<keyword evidence="3" id="KW-0175">Coiled coil</keyword>
<dbReference type="PROSITE" id="PS51349">
    <property type="entry name" value="FMN_HYDROXY_ACID_DH_2"/>
    <property type="match status" value="1"/>
</dbReference>
<feature type="region of interest" description="Disordered" evidence="4">
    <location>
        <begin position="536"/>
        <end position="555"/>
    </location>
</feature>
<feature type="region of interest" description="Disordered" evidence="4">
    <location>
        <begin position="68"/>
        <end position="109"/>
    </location>
</feature>
<feature type="coiled-coil region" evidence="3">
    <location>
        <begin position="328"/>
        <end position="355"/>
    </location>
</feature>
<comment type="cofactor">
    <cofactor evidence="1">
        <name>FMN</name>
        <dbReference type="ChEBI" id="CHEBI:58210"/>
    </cofactor>
</comment>
<reference evidence="7" key="1">
    <citation type="submission" date="2014-06" db="EMBL/GenBank/DDBJ databases">
        <authorList>
            <person name="Berkman P.J."/>
        </authorList>
    </citation>
    <scope>NUCLEOTIDE SEQUENCE [LARGE SCALE GENOMIC DNA]</scope>
</reference>
<sequence>MAKGSSIWIDQLVSLLGLDKETVKTQILPFLDSFDDEASLRTHLQGLVGTDTGLAKSFVRDFARSRFPQQASASGSTTPTLPTAATGAGAAQPAGQKKRGKKTLSERAGIGQALAPRKIQDADLDAEEQMAKLAEAFGGMGTVYRKKKDEDEFFAGTAKGKKAKQPGAKQGASGTSTPLAQADTDTHAVVEAAPVETTQVALITSDEPPTSASATSQAKSHPSPPPTAEMLAIDAVIKELTSTSSSTSSSSADINRKMCFCQGRRHALAPHAPLCYSCGLILCSAIHPSPLSPLSSCPSCSASPLIDAAARSDLVAKLSAEREILFEQQLLQIQLQREQKKLNKASARSAREEEAALFPKLGMEAGSATTNVMHAGPVIGKHGALQKAKTIASDAQRTAKVLSLDMKTHKAKTHTKVSRPKLAVAKQETAAAETELAREEENDPFVGVDGSMLVKNDTDDGLRRGVTGKAIARVKSTMAKAVPPREWMLNGRQLTLQPTAAMHAWTRGIDADALLGHAITQLLTDWPTLRRSSSVASRSDEAASENDAAIMDPTNLPKRTTPHWSLYQREWFERGTASHELPPFNTHPDELERLARERLAAGGWSYASCNAGLGTTHARNRTAFDTYNIVPRMLVDTNQRDTTTTLFGKTLSTPFCISPIGISKIYHPEGELPVAKVAGELGIPYTLSTAGSVAIEAAAESNRTGAREGVEGGKGAQYAEGLRWFQLYLPHQDELAVSLLQRAHDSGFEACILTLDTWQLAWRHLDVALANYGFYKGIGNDMGFTDPVFNKILKERGIDKDKDVKAAGRTWIDQIWHGKAVSWDKLPWVIATWKRISNNKPFLLKGILSAADALKAREAGCDGIVVSNHAGRQVDGSISSLEALPEIVDAVGKDMEILFDSGVRGANDGLKALALGAKAVMVGRLWIYGLSIQGEEGVRHVLRSLLAEFDILMNVAGLRNIAEINSTAIRKAGWVLPSRGDTKL</sequence>
<proteinExistence type="predicted"/>
<dbReference type="GO" id="GO:0008270">
    <property type="term" value="F:zinc ion binding"/>
    <property type="evidence" value="ECO:0007669"/>
    <property type="project" value="InterPro"/>
</dbReference>
<dbReference type="Pfam" id="PF01070">
    <property type="entry name" value="FMN_dh"/>
    <property type="match status" value="1"/>
</dbReference>
<dbReference type="GO" id="GO:0180022">
    <property type="term" value="C:RQC-trigger complex"/>
    <property type="evidence" value="ECO:0007669"/>
    <property type="project" value="InterPro"/>
</dbReference>
<feature type="compositionally biased region" description="Polar residues" evidence="4">
    <location>
        <begin position="206"/>
        <end position="220"/>
    </location>
</feature>
<organism evidence="6 7">
    <name type="scientific">Sporisorium scitamineum</name>
    <dbReference type="NCBI Taxonomy" id="49012"/>
    <lineage>
        <taxon>Eukaryota</taxon>
        <taxon>Fungi</taxon>
        <taxon>Dikarya</taxon>
        <taxon>Basidiomycota</taxon>
        <taxon>Ustilaginomycotina</taxon>
        <taxon>Ustilaginomycetes</taxon>
        <taxon>Ustilaginales</taxon>
        <taxon>Ustilaginaceae</taxon>
        <taxon>Sporisorium</taxon>
    </lineage>
</organism>
<feature type="compositionally biased region" description="Low complexity" evidence="4">
    <location>
        <begin position="71"/>
        <end position="95"/>
    </location>
</feature>
<keyword evidence="7" id="KW-1185">Reference proteome</keyword>
<dbReference type="Pfam" id="PF06221">
    <property type="entry name" value="zf-C2HC5"/>
    <property type="match status" value="1"/>
</dbReference>
<feature type="region of interest" description="Disordered" evidence="4">
    <location>
        <begin position="206"/>
        <end position="228"/>
    </location>
</feature>
<dbReference type="AlphaFoldDB" id="A0A0F7S2F4"/>
<evidence type="ECO:0000256" key="2">
    <source>
        <dbReference type="ARBA" id="ARBA00023002"/>
    </source>
</evidence>
<evidence type="ECO:0000256" key="1">
    <source>
        <dbReference type="ARBA" id="ARBA00001917"/>
    </source>
</evidence>
<dbReference type="GO" id="GO:0072344">
    <property type="term" value="P:rescue of stalled ribosome"/>
    <property type="evidence" value="ECO:0007669"/>
    <property type="project" value="InterPro"/>
</dbReference>
<dbReference type="Proteomes" id="UP000242770">
    <property type="component" value="Unassembled WGS sequence"/>
</dbReference>
<accession>A0A0F7S2F4</accession>